<dbReference type="InterPro" id="IPR018490">
    <property type="entry name" value="cNMP-bd_dom_sf"/>
</dbReference>
<feature type="transmembrane region" description="Helical" evidence="7">
    <location>
        <begin position="825"/>
        <end position="853"/>
    </location>
</feature>
<dbReference type="Pfam" id="PF03109">
    <property type="entry name" value="ABC1"/>
    <property type="match status" value="1"/>
</dbReference>
<feature type="compositionally biased region" description="Low complexity" evidence="6">
    <location>
        <begin position="1554"/>
        <end position="1563"/>
    </location>
</feature>
<feature type="region of interest" description="Disordered" evidence="6">
    <location>
        <begin position="1554"/>
        <end position="1577"/>
    </location>
</feature>
<feature type="transmembrane region" description="Helical" evidence="7">
    <location>
        <begin position="1123"/>
        <end position="1142"/>
    </location>
</feature>
<feature type="compositionally biased region" description="Low complexity" evidence="6">
    <location>
        <begin position="1847"/>
        <end position="1863"/>
    </location>
</feature>
<feature type="compositionally biased region" description="Polar residues" evidence="6">
    <location>
        <begin position="1662"/>
        <end position="1672"/>
    </location>
</feature>
<name>A0A9D4TLZ8_CHLVU</name>
<accession>A0A9D4TLZ8</accession>
<feature type="region of interest" description="Disordered" evidence="6">
    <location>
        <begin position="1876"/>
        <end position="1922"/>
    </location>
</feature>
<keyword evidence="4 7" id="KW-1133">Transmembrane helix</keyword>
<dbReference type="OrthoDB" id="427480at2759"/>
<gene>
    <name evidence="9" type="ORF">D9Q98_007377</name>
</gene>
<dbReference type="InterPro" id="IPR011009">
    <property type="entry name" value="Kinase-like_dom_sf"/>
</dbReference>
<feature type="compositionally biased region" description="Low complexity" evidence="6">
    <location>
        <begin position="20"/>
        <end position="35"/>
    </location>
</feature>
<feature type="region of interest" description="Disordered" evidence="6">
    <location>
        <begin position="1431"/>
        <end position="1458"/>
    </location>
</feature>
<feature type="domain" description="Protein kinase" evidence="8">
    <location>
        <begin position="228"/>
        <end position="558"/>
    </location>
</feature>
<feature type="compositionally biased region" description="Low complexity" evidence="6">
    <location>
        <begin position="1492"/>
        <end position="1516"/>
    </location>
</feature>
<protein>
    <recommendedName>
        <fullName evidence="8">Protein kinase domain-containing protein</fullName>
    </recommendedName>
</protein>
<feature type="compositionally biased region" description="Gly residues" evidence="6">
    <location>
        <begin position="1876"/>
        <end position="1889"/>
    </location>
</feature>
<dbReference type="PROSITE" id="PS50011">
    <property type="entry name" value="PROTEIN_KINASE_DOM"/>
    <property type="match status" value="1"/>
</dbReference>
<evidence type="ECO:0000313" key="9">
    <source>
        <dbReference type="EMBL" id="KAI3428555.1"/>
    </source>
</evidence>
<dbReference type="PANTHER" id="PTHR10566">
    <property type="entry name" value="CHAPERONE-ACTIVITY OF BC1 COMPLEX CABC1 -RELATED"/>
    <property type="match status" value="1"/>
</dbReference>
<dbReference type="GO" id="GO:1902600">
    <property type="term" value="P:proton transmembrane transport"/>
    <property type="evidence" value="ECO:0007669"/>
    <property type="project" value="InterPro"/>
</dbReference>
<feature type="region of interest" description="Disordered" evidence="6">
    <location>
        <begin position="1832"/>
        <end position="1863"/>
    </location>
</feature>
<feature type="compositionally biased region" description="Low complexity" evidence="6">
    <location>
        <begin position="1715"/>
        <end position="1743"/>
    </location>
</feature>
<feature type="compositionally biased region" description="Acidic residues" evidence="6">
    <location>
        <begin position="2017"/>
        <end position="2036"/>
    </location>
</feature>
<feature type="compositionally biased region" description="Low complexity" evidence="6">
    <location>
        <begin position="1910"/>
        <end position="1920"/>
    </location>
</feature>
<keyword evidence="10" id="KW-1185">Reference proteome</keyword>
<evidence type="ECO:0000256" key="4">
    <source>
        <dbReference type="ARBA" id="ARBA00022989"/>
    </source>
</evidence>
<dbReference type="Pfam" id="PF00999">
    <property type="entry name" value="Na_H_Exchanger"/>
    <property type="match status" value="1"/>
</dbReference>
<evidence type="ECO:0000256" key="3">
    <source>
        <dbReference type="ARBA" id="ARBA00022692"/>
    </source>
</evidence>
<comment type="caution">
    <text evidence="9">The sequence shown here is derived from an EMBL/GenBank/DDBJ whole genome shotgun (WGS) entry which is preliminary data.</text>
</comment>
<feature type="region of interest" description="Disordered" evidence="6">
    <location>
        <begin position="2835"/>
        <end position="2871"/>
    </location>
</feature>
<dbReference type="InterPro" id="IPR004147">
    <property type="entry name" value="ABC1_dom"/>
</dbReference>
<keyword evidence="5 7" id="KW-0472">Membrane</keyword>
<dbReference type="InterPro" id="IPR006153">
    <property type="entry name" value="Cation/H_exchanger_TM"/>
</dbReference>
<feature type="transmembrane region" description="Helical" evidence="7">
    <location>
        <begin position="1027"/>
        <end position="1046"/>
    </location>
</feature>
<dbReference type="GO" id="GO:0015297">
    <property type="term" value="F:antiporter activity"/>
    <property type="evidence" value="ECO:0007669"/>
    <property type="project" value="InterPro"/>
</dbReference>
<dbReference type="InterPro" id="IPR014710">
    <property type="entry name" value="RmlC-like_jellyroll"/>
</dbReference>
<feature type="region of interest" description="Disordered" evidence="6">
    <location>
        <begin position="2613"/>
        <end position="2690"/>
    </location>
</feature>
<feature type="transmembrane region" description="Helical" evidence="7">
    <location>
        <begin position="1084"/>
        <end position="1103"/>
    </location>
</feature>
<dbReference type="EMBL" id="SIDB01000009">
    <property type="protein sequence ID" value="KAI3428555.1"/>
    <property type="molecule type" value="Genomic_DNA"/>
</dbReference>
<feature type="transmembrane region" description="Helical" evidence="7">
    <location>
        <begin position="1192"/>
        <end position="1214"/>
    </location>
</feature>
<feature type="region of interest" description="Disordered" evidence="6">
    <location>
        <begin position="1662"/>
        <end position="1694"/>
    </location>
</feature>
<reference evidence="9" key="2">
    <citation type="submission" date="2020-11" db="EMBL/GenBank/DDBJ databases">
        <authorList>
            <person name="Cecchin M."/>
            <person name="Marcolungo L."/>
            <person name="Rossato M."/>
            <person name="Girolomoni L."/>
            <person name="Cosentino E."/>
            <person name="Cuine S."/>
            <person name="Li-Beisson Y."/>
            <person name="Delledonne M."/>
            <person name="Ballottari M."/>
        </authorList>
    </citation>
    <scope>NUCLEOTIDE SEQUENCE</scope>
    <source>
        <strain evidence="9">211/11P</strain>
        <tissue evidence="9">Whole cell</tissue>
    </source>
</reference>
<feature type="transmembrane region" description="Helical" evidence="7">
    <location>
        <begin position="913"/>
        <end position="936"/>
    </location>
</feature>
<evidence type="ECO:0000259" key="8">
    <source>
        <dbReference type="PROSITE" id="PS50011"/>
    </source>
</evidence>
<comment type="similarity">
    <text evidence="2">Belongs to the protein kinase superfamily. ADCK protein kinase family.</text>
</comment>
<dbReference type="Gene3D" id="6.10.140.1330">
    <property type="match status" value="1"/>
</dbReference>
<dbReference type="GO" id="GO:0004672">
    <property type="term" value="F:protein kinase activity"/>
    <property type="evidence" value="ECO:0007669"/>
    <property type="project" value="InterPro"/>
</dbReference>
<feature type="region of interest" description="Disordered" evidence="6">
    <location>
        <begin position="15"/>
        <end position="43"/>
    </location>
</feature>
<dbReference type="Gene3D" id="2.60.120.10">
    <property type="entry name" value="Jelly Rolls"/>
    <property type="match status" value="1"/>
</dbReference>
<dbReference type="SUPFAM" id="SSF56112">
    <property type="entry name" value="Protein kinase-like (PK-like)"/>
    <property type="match status" value="1"/>
</dbReference>
<feature type="compositionally biased region" description="Low complexity" evidence="6">
    <location>
        <begin position="1777"/>
        <end position="1798"/>
    </location>
</feature>
<feature type="compositionally biased region" description="Low complexity" evidence="6">
    <location>
        <begin position="2614"/>
        <end position="2644"/>
    </location>
</feature>
<feature type="transmembrane region" description="Helical" evidence="7">
    <location>
        <begin position="1162"/>
        <end position="1180"/>
    </location>
</feature>
<feature type="region of interest" description="Disordered" evidence="6">
    <location>
        <begin position="1491"/>
        <end position="1530"/>
    </location>
</feature>
<feature type="compositionally biased region" description="Gly residues" evidence="6">
    <location>
        <begin position="1899"/>
        <end position="1909"/>
    </location>
</feature>
<feature type="region of interest" description="Disordered" evidence="6">
    <location>
        <begin position="1713"/>
        <end position="1802"/>
    </location>
</feature>
<dbReference type="Proteomes" id="UP001055712">
    <property type="component" value="Unassembled WGS sequence"/>
</dbReference>
<feature type="region of interest" description="Disordered" evidence="6">
    <location>
        <begin position="2181"/>
        <end position="2209"/>
    </location>
</feature>
<organism evidence="9 10">
    <name type="scientific">Chlorella vulgaris</name>
    <name type="common">Green alga</name>
    <dbReference type="NCBI Taxonomy" id="3077"/>
    <lineage>
        <taxon>Eukaryota</taxon>
        <taxon>Viridiplantae</taxon>
        <taxon>Chlorophyta</taxon>
        <taxon>core chlorophytes</taxon>
        <taxon>Trebouxiophyceae</taxon>
        <taxon>Chlorellales</taxon>
        <taxon>Chlorellaceae</taxon>
        <taxon>Chlorella clade</taxon>
        <taxon>Chlorella</taxon>
    </lineage>
</organism>
<keyword evidence="3 7" id="KW-0812">Transmembrane</keyword>
<evidence type="ECO:0000256" key="6">
    <source>
        <dbReference type="SAM" id="MobiDB-lite"/>
    </source>
</evidence>
<feature type="compositionally biased region" description="Low complexity" evidence="6">
    <location>
        <begin position="2837"/>
        <end position="2853"/>
    </location>
</feature>
<evidence type="ECO:0000256" key="7">
    <source>
        <dbReference type="SAM" id="Phobius"/>
    </source>
</evidence>
<proteinExistence type="inferred from homology"/>
<dbReference type="CDD" id="cd05121">
    <property type="entry name" value="ABC1_ADCK3-like"/>
    <property type="match status" value="1"/>
</dbReference>
<dbReference type="GO" id="GO:0005524">
    <property type="term" value="F:ATP binding"/>
    <property type="evidence" value="ECO:0007669"/>
    <property type="project" value="InterPro"/>
</dbReference>
<dbReference type="SUPFAM" id="SSF51206">
    <property type="entry name" value="cAMP-binding domain-like"/>
    <property type="match status" value="1"/>
</dbReference>
<feature type="region of interest" description="Disordered" evidence="6">
    <location>
        <begin position="2000"/>
        <end position="2036"/>
    </location>
</feature>
<dbReference type="InterPro" id="IPR050154">
    <property type="entry name" value="UbiB_kinase"/>
</dbReference>
<evidence type="ECO:0000256" key="5">
    <source>
        <dbReference type="ARBA" id="ARBA00023136"/>
    </source>
</evidence>
<sequence length="2910" mass="308277">MSACAPSALGAQAHVNAPVARSSHTASRTRSTPSAGGKQTCRHSYRTWRSTPAAQRGVQAGAAGPLNTAASDEWFFTETGQRTWVNAMELNTLTPELPALLAEMGISYDPQRLADALANRPTELAARSVRVAASLGGFIARVLADMASGSLESNAPMRARQLRTVLGNLGPSFVKTGQALSARPDLLPKPYLDALSELQDRLPSFPSSIAYELIQEELGRPVMEVFSELTAEPVAAASLGQVYRGRLRSTGEEVAVKVQRPGIGENIAIDMVLLRRLVSLVDEKVTQLSQPLVPLVDEFAARLFGELDYIQEGKSAEKFGRLYSHVPRVRVPGIKWEATSRRVLTMEWIEGVKLTDEAAMARYGLDIVDFVTVGIECTLRQLLESGFFHADPHPGNLLATTSGDLVYLDFGMMSEAPPQARYAIIAHVVHLVNRDYLAMCGDYYTLEFMDPSVDTTPIAPALAEFFDDVLNDSVSQLNFRAIVDGLGGVLFQYPFRVPAYYALILRSLTVLEGLALTANPNYKLIAAAYPYMARRLLTDPAPELRSSFEDLVLVNGRVRWSRLENLFEEGSKSQDYDPAQLWLLAEWVCSEGGRPVRKPLAAELVRLVDALITSSVREQLSQRSGNAALALRLVPGQPDEQLSVDRAHLLWGVLTSGAGRSVPMPQLSTGLLGLPGPGEVQQYVARLQAALSGAAPRLQTIFEKPGSQELVADVQWGLLRRFAARSIKFLTGISDSAGGSSTNPELDTPPVAVVRYIILKAIKQLRFRLRPARLLRGMLPPWAVPAFSGWHSPESDHCANATYAHRLDDASNFNFCSVPGGGSDAFLFAAAAVLVACCLHFSSSLSAVFVLVAGAITEGVVFPFNLGRLGNAFTLWLGIDPPEMFFYAFLPPLLLDSALSINYFLFNKVMLQVMVFAFLVVLLSCLLATPVLLYGLGLAAHGWHWQHGALFAAMLAPTDALAITAVLRRAGGPESLIALMEGESLLNDASGIVMFQLFLSLVQQLPAGGGSEGSQSPLSVLPVMAGQIAQLAAGGVLVGLAAGWLTRRLLRTLRWHGASLSQEVAAIQAMGYLAFYIANSPLKVSGVIAVVVYGLYGNSASHFELVSSRHMRELEAVQSTLSFALNGIVFFFAGASATNFMIRAVETLHDYRVSFALFPPVYLTMFLIRGISILLFNPLFHLLGSQALPLRAVLFATWGGLRGAISLIMAQVVVTDEVLASHGQLVSAQIGLWTSLFVLSTLIINAPTIPAVLQYTGLTKVSNVKLSIRQKAKRALLRYTHAAIQDLKNDEDEMLRGVDWGAVARYVDLSEELQTFDTCAGTRPSTGGAGAASAVVLDAGAAGREAPPLAQQAAAADAQPASGELPTWHQQEELLLSHSDSAGWAAPSRSCSWGKSRREEALDDLGKTSSKSHLNSSRRLLGASFAHVSHKWEPRSTAPPHGHGASTSDDGSDSDLEAPLLQNSLNTHRGRYRAAVAVAQGARDSLLHRTVSAGSSGSSGTTRPPAAADTAGGSSSDVRDGAGGRLGGSSTAVGTERLVKYGSSEFAKEAPFFSAPPQAAQPSGQEEGRGHLTTAKSAPQMHTIVEVASSEEEQEAHLEVEGWQAATAAGLLQRQMAAGEFATSSTLSQLPQLQTGMVPHAPHVQAHYAPLDFEVLSSNPSDAALNTRTDTSLLPGRGKLSGDGGTTPHRPLAFGGSSLAHAALGHEVAFAGAPAAASRQQQGGEQGAEPAAPATSTASAGAPTPLPRLRLSRASAPGQGNTAGPEEPLLSPHARATRLAADTAASQAAEEPAAGPQSPRSMHGLVRTRLLPAAADRQAVQHVGEILLSEDARSQQQQQPGSPGPASPARSARPAAFGGGALPAAGGRPFVGAAAGGSGLEAQQGGQGRGRLSLLGPPAGSGGHGGSSAGAGPSSRRFGGQLLPQLSTGLAGVLKPPSPGRISPFASSAASPMVATDLSQAARLQPEVAAGPEALTARTAEIEEELEAGGGEAHLLREQLRHGGSAPSRGSGAVAESEVEAEAGGDVGSEDDDAEEVVDTGLEVEEEAELFVERQGSQPLHQDRLLSLPSHLPAHARSVVGVGRDASCSARASAPPQLLLSSRLSAPVPVESTGLPIHPRHVPSASALQPAAGAGVAVAAQFAAARAAVPGIKPWQASAVLLRRSLSSPLIGVAEELGQQQPLSLGNRGDDSAAEAAGEGGAGSGSTRGEMWTQEALSESRMRLVAGLKRYFHAKRGEGLLSAQGLRILDYACDRAMDQAHAPLDIWSVAEREAVGRHLVRILAWLFFRTKRLTGGVPRLIGNMLSITMLVACEVAVEYWMALTWSPQAQWLRESDKAGQLQAEIAEESALTCGFIITREIEAPERFQAIQSYRAAMAILRQQAAFVDELYASGIVNSGERQAMQEPVQRRARQLEIRGPVWRAPSVREVLRGLPFLHHVPQYIFDWLLDCGQLLEYTRGEVIQGPATAQQGQLQQARSAPPLGLHIIVYGLVRGSFTDHRGVHHEFFLGSGGVLGLLSALTGQPMSGAGPAVAEANAMHKGPLIFHLPQSVVHSIGQRAAAGDHTFAQLQLDLFRVAGLYVLERLKGEVMASLAAHYQALAVERERRHTIHRAAAAATAAPDAGSLRPEASAEQQEQAQQQSGQGSGSHSLRQHVRWHSSLGTEEVQEAEESQPRSGSRPGMSTTAPFVPLTDSEVLSGMDRHKLWHSAQAFARATLADIRHHLRDAELLRLAPKQTWRQRSHALLLHGNMHSSLHGSSAASSASSSVLGSPGSRDALQADLAAPAVLPWPGRDLSAKGGGNGYSFRASSLSVSPRLVAGIAGALLLVCQQERDSPLTPSSSAGSSPRAGHAGRQEGVEGVTEAEEGKQDAVAQAQFLEPAGRPLHRVKSRRLPMSAALLGMESVVEAP</sequence>
<evidence type="ECO:0000313" key="10">
    <source>
        <dbReference type="Proteomes" id="UP001055712"/>
    </source>
</evidence>
<dbReference type="GO" id="GO:0016020">
    <property type="term" value="C:membrane"/>
    <property type="evidence" value="ECO:0007669"/>
    <property type="project" value="UniProtKB-SubCell"/>
</dbReference>
<evidence type="ECO:0000256" key="2">
    <source>
        <dbReference type="ARBA" id="ARBA00009670"/>
    </source>
</evidence>
<dbReference type="InterPro" id="IPR000719">
    <property type="entry name" value="Prot_kinase_dom"/>
</dbReference>
<reference evidence="9" key="1">
    <citation type="journal article" date="2019" name="Plant J.">
        <title>Chlorella vulgaris genome assembly and annotation reveals the molecular basis for metabolic acclimation to high light conditions.</title>
        <authorList>
            <person name="Cecchin M."/>
            <person name="Marcolungo L."/>
            <person name="Rossato M."/>
            <person name="Girolomoni L."/>
            <person name="Cosentino E."/>
            <person name="Cuine S."/>
            <person name="Li-Beisson Y."/>
            <person name="Delledonne M."/>
            <person name="Ballottari M."/>
        </authorList>
    </citation>
    <scope>NUCLEOTIDE SEQUENCE</scope>
    <source>
        <strain evidence="9">211/11P</strain>
    </source>
</reference>
<comment type="subcellular location">
    <subcellularLocation>
        <location evidence="1">Membrane</location>
        <topology evidence="1">Multi-pass membrane protein</topology>
    </subcellularLocation>
</comment>
<feature type="transmembrane region" description="Helical" evidence="7">
    <location>
        <begin position="885"/>
        <end position="906"/>
    </location>
</feature>
<evidence type="ECO:0000256" key="1">
    <source>
        <dbReference type="ARBA" id="ARBA00004141"/>
    </source>
</evidence>
<dbReference type="PANTHER" id="PTHR10566:SF128">
    <property type="entry name" value="UBIB DOMAIN CONTAINING KINASE"/>
    <property type="match status" value="1"/>
</dbReference>